<evidence type="ECO:0000313" key="2">
    <source>
        <dbReference type="Proteomes" id="UP000299102"/>
    </source>
</evidence>
<keyword evidence="2" id="KW-1185">Reference proteome</keyword>
<protein>
    <submittedName>
        <fullName evidence="1">Uncharacterized protein</fullName>
    </submittedName>
</protein>
<sequence length="174" mass="20373">MEQDKFALVERILKDVDNVMCKNGELYAFDIVPMENNWQNKSPVLHLENCLALESWILASNFPQDITIQASENDLCHYSEDNLIEMLLIPQLAPCPTCVAARTRHLIAEHREYLMYWYIRREEWSIPYLFAAFRSESPALTSSISVFKPRQTRWRLLAGPSLRGPYRTYPQAYD</sequence>
<proteinExistence type="predicted"/>
<evidence type="ECO:0000313" key="1">
    <source>
        <dbReference type="EMBL" id="GBP69998.1"/>
    </source>
</evidence>
<accession>A0A4C1Y291</accession>
<dbReference type="AlphaFoldDB" id="A0A4C1Y291"/>
<name>A0A4C1Y291_EUMVA</name>
<dbReference type="Proteomes" id="UP000299102">
    <property type="component" value="Unassembled WGS sequence"/>
</dbReference>
<reference evidence="1 2" key="1">
    <citation type="journal article" date="2019" name="Commun. Biol.">
        <title>The bagworm genome reveals a unique fibroin gene that provides high tensile strength.</title>
        <authorList>
            <person name="Kono N."/>
            <person name="Nakamura H."/>
            <person name="Ohtoshi R."/>
            <person name="Tomita M."/>
            <person name="Numata K."/>
            <person name="Arakawa K."/>
        </authorList>
    </citation>
    <scope>NUCLEOTIDE SEQUENCE [LARGE SCALE GENOMIC DNA]</scope>
</reference>
<dbReference type="STRING" id="151549.A0A4C1Y291"/>
<dbReference type="EMBL" id="BGZK01001059">
    <property type="protein sequence ID" value="GBP69998.1"/>
    <property type="molecule type" value="Genomic_DNA"/>
</dbReference>
<organism evidence="1 2">
    <name type="scientific">Eumeta variegata</name>
    <name type="common">Bagworm moth</name>
    <name type="synonym">Eumeta japonica</name>
    <dbReference type="NCBI Taxonomy" id="151549"/>
    <lineage>
        <taxon>Eukaryota</taxon>
        <taxon>Metazoa</taxon>
        <taxon>Ecdysozoa</taxon>
        <taxon>Arthropoda</taxon>
        <taxon>Hexapoda</taxon>
        <taxon>Insecta</taxon>
        <taxon>Pterygota</taxon>
        <taxon>Neoptera</taxon>
        <taxon>Endopterygota</taxon>
        <taxon>Lepidoptera</taxon>
        <taxon>Glossata</taxon>
        <taxon>Ditrysia</taxon>
        <taxon>Tineoidea</taxon>
        <taxon>Psychidae</taxon>
        <taxon>Oiketicinae</taxon>
        <taxon>Eumeta</taxon>
    </lineage>
</organism>
<gene>
    <name evidence="1" type="ORF">EVAR_39581_1</name>
</gene>
<comment type="caution">
    <text evidence="1">The sequence shown here is derived from an EMBL/GenBank/DDBJ whole genome shotgun (WGS) entry which is preliminary data.</text>
</comment>
<dbReference type="OrthoDB" id="5358702at2759"/>